<dbReference type="EMBL" id="VJMJ01000200">
    <property type="protein sequence ID" value="KAF0727215.1"/>
    <property type="molecule type" value="Genomic_DNA"/>
</dbReference>
<protein>
    <recommendedName>
        <fullName evidence="1">C-CAP/cofactor C-like domain-containing protein</fullName>
    </recommendedName>
</protein>
<accession>A0A6G0WJ00</accession>
<keyword evidence="3" id="KW-1185">Reference proteome</keyword>
<dbReference type="VEuPathDB" id="FungiDB:AeMF1_000128"/>
<dbReference type="InterPro" id="IPR017901">
    <property type="entry name" value="C-CAP_CF_C-like"/>
</dbReference>
<dbReference type="Proteomes" id="UP000481153">
    <property type="component" value="Unassembled WGS sequence"/>
</dbReference>
<dbReference type="InterPro" id="IPR013912">
    <property type="entry name" value="Adenylate_cyclase-assoc_CAP_C"/>
</dbReference>
<feature type="domain" description="C-CAP/cofactor C-like" evidence="1">
    <location>
        <begin position="10"/>
        <end position="134"/>
    </location>
</feature>
<evidence type="ECO:0000313" key="3">
    <source>
        <dbReference type="Proteomes" id="UP000481153"/>
    </source>
</evidence>
<dbReference type="SUPFAM" id="SSF69340">
    <property type="entry name" value="C-terminal domain of adenylylcyclase associated protein"/>
    <property type="match status" value="1"/>
</dbReference>
<evidence type="ECO:0000313" key="2">
    <source>
        <dbReference type="EMBL" id="KAF0727215.1"/>
    </source>
</evidence>
<dbReference type="GO" id="GO:0003779">
    <property type="term" value="F:actin binding"/>
    <property type="evidence" value="ECO:0007669"/>
    <property type="project" value="InterPro"/>
</dbReference>
<organism evidence="2 3">
    <name type="scientific">Aphanomyces euteiches</name>
    <dbReference type="NCBI Taxonomy" id="100861"/>
    <lineage>
        <taxon>Eukaryota</taxon>
        <taxon>Sar</taxon>
        <taxon>Stramenopiles</taxon>
        <taxon>Oomycota</taxon>
        <taxon>Saprolegniomycetes</taxon>
        <taxon>Saprolegniales</taxon>
        <taxon>Verrucalvaceae</taxon>
        <taxon>Aphanomyces</taxon>
    </lineage>
</organism>
<dbReference type="InterPro" id="IPR036223">
    <property type="entry name" value="CAP_C_sf"/>
</dbReference>
<name>A0A6G0WJ00_9STRA</name>
<sequence>MLLNAMRARPKPVELIDLQDQVLVIDDAKAGLHLRNCVGCWIDCTTKPAQITLQDCRDVNLVFESVLSSVEAIRCTGLSVTYRQQCGTIVLDGASHVRVNIPVAANAPWIVCTNVSGLHVRAMDAESNVAPLDVDKIEDSTQLSVHVVENQFVVESVARQALFSTTSAGRQ</sequence>
<dbReference type="Gene3D" id="2.160.20.70">
    <property type="match status" value="1"/>
</dbReference>
<dbReference type="GO" id="GO:0007010">
    <property type="term" value="P:cytoskeleton organization"/>
    <property type="evidence" value="ECO:0007669"/>
    <property type="project" value="InterPro"/>
</dbReference>
<reference evidence="2 3" key="1">
    <citation type="submission" date="2019-07" db="EMBL/GenBank/DDBJ databases">
        <title>Genomics analysis of Aphanomyces spp. identifies a new class of oomycete effector associated with host adaptation.</title>
        <authorList>
            <person name="Gaulin E."/>
        </authorList>
    </citation>
    <scope>NUCLEOTIDE SEQUENCE [LARGE SCALE GENOMIC DNA]</scope>
    <source>
        <strain evidence="2 3">ATCC 201684</strain>
    </source>
</reference>
<dbReference type="InterPro" id="IPR016098">
    <property type="entry name" value="CAP/MinC_C"/>
</dbReference>
<proteinExistence type="predicted"/>
<gene>
    <name evidence="2" type="ORF">Ae201684_014743</name>
</gene>
<dbReference type="AlphaFoldDB" id="A0A6G0WJ00"/>
<evidence type="ECO:0000259" key="1">
    <source>
        <dbReference type="PROSITE" id="PS51329"/>
    </source>
</evidence>
<comment type="caution">
    <text evidence="2">The sequence shown here is derived from an EMBL/GenBank/DDBJ whole genome shotgun (WGS) entry which is preliminary data.</text>
</comment>
<dbReference type="PROSITE" id="PS51329">
    <property type="entry name" value="C_CAP_COFACTOR_C"/>
    <property type="match status" value="1"/>
</dbReference>
<dbReference type="Pfam" id="PF08603">
    <property type="entry name" value="CAP_C"/>
    <property type="match status" value="1"/>
</dbReference>